<dbReference type="PANTHER" id="PTHR43108:SF6">
    <property type="entry name" value="N-SULPHOGLUCOSAMINE SULPHOHYDROLASE"/>
    <property type="match status" value="1"/>
</dbReference>
<name>A0AAN4VZQ1_9BACT</name>
<organism evidence="7 8">
    <name type="scientific">Persicobacter diffluens</name>
    <dbReference type="NCBI Taxonomy" id="981"/>
    <lineage>
        <taxon>Bacteria</taxon>
        <taxon>Pseudomonadati</taxon>
        <taxon>Bacteroidota</taxon>
        <taxon>Cytophagia</taxon>
        <taxon>Cytophagales</taxon>
        <taxon>Persicobacteraceae</taxon>
        <taxon>Persicobacter</taxon>
    </lineage>
</organism>
<feature type="domain" description="Sulfatase N-terminal" evidence="6">
    <location>
        <begin position="68"/>
        <end position="432"/>
    </location>
</feature>
<dbReference type="Gene3D" id="3.40.720.10">
    <property type="entry name" value="Alkaline Phosphatase, subunit A"/>
    <property type="match status" value="1"/>
</dbReference>
<evidence type="ECO:0000256" key="5">
    <source>
        <dbReference type="SAM" id="Phobius"/>
    </source>
</evidence>
<evidence type="ECO:0000313" key="8">
    <source>
        <dbReference type="Proteomes" id="UP001310022"/>
    </source>
</evidence>
<keyword evidence="8" id="KW-1185">Reference proteome</keyword>
<evidence type="ECO:0000259" key="6">
    <source>
        <dbReference type="Pfam" id="PF00884"/>
    </source>
</evidence>
<gene>
    <name evidence="7" type="ORF">PEDI_29890</name>
</gene>
<evidence type="ECO:0000256" key="3">
    <source>
        <dbReference type="ARBA" id="ARBA00022801"/>
    </source>
</evidence>
<keyword evidence="2" id="KW-0732">Signal</keyword>
<proteinExistence type="inferred from homology"/>
<keyword evidence="5" id="KW-1133">Transmembrane helix</keyword>
<dbReference type="InterPro" id="IPR017850">
    <property type="entry name" value="Alkaline_phosphatase_core_sf"/>
</dbReference>
<dbReference type="EMBL" id="BQKE01000002">
    <property type="protein sequence ID" value="GJM62437.1"/>
    <property type="molecule type" value="Genomic_DNA"/>
</dbReference>
<evidence type="ECO:0000313" key="7">
    <source>
        <dbReference type="EMBL" id="GJM62437.1"/>
    </source>
</evidence>
<dbReference type="PANTHER" id="PTHR43108">
    <property type="entry name" value="N-ACETYLGLUCOSAMINE-6-SULFATASE FAMILY MEMBER"/>
    <property type="match status" value="1"/>
</dbReference>
<protein>
    <submittedName>
        <fullName evidence="7">Sulfatase</fullName>
    </submittedName>
</protein>
<evidence type="ECO:0000256" key="2">
    <source>
        <dbReference type="ARBA" id="ARBA00022729"/>
    </source>
</evidence>
<dbReference type="InterPro" id="IPR000917">
    <property type="entry name" value="Sulfatase_N"/>
</dbReference>
<comment type="similarity">
    <text evidence="1">Belongs to the sulfatase family.</text>
</comment>
<evidence type="ECO:0000256" key="1">
    <source>
        <dbReference type="ARBA" id="ARBA00008779"/>
    </source>
</evidence>
<dbReference type="Proteomes" id="UP001310022">
    <property type="component" value="Unassembled WGS sequence"/>
</dbReference>
<keyword evidence="5" id="KW-0812">Transmembrane</keyword>
<dbReference type="CDD" id="cd16031">
    <property type="entry name" value="G6S_like"/>
    <property type="match status" value="1"/>
</dbReference>
<dbReference type="InterPro" id="IPR024607">
    <property type="entry name" value="Sulfatase_CS"/>
</dbReference>
<feature type="transmembrane region" description="Helical" evidence="5">
    <location>
        <begin position="12"/>
        <end position="39"/>
    </location>
</feature>
<reference evidence="7 8" key="1">
    <citation type="submission" date="2021-12" db="EMBL/GenBank/DDBJ databases">
        <title>Genome sequencing of bacteria with rrn-lacking chromosome and rrn-plasmid.</title>
        <authorList>
            <person name="Anda M."/>
            <person name="Iwasaki W."/>
        </authorList>
    </citation>
    <scope>NUCLEOTIDE SEQUENCE [LARGE SCALE GENOMIC DNA]</scope>
    <source>
        <strain evidence="7 8">NBRC 15940</strain>
    </source>
</reference>
<dbReference type="AlphaFoldDB" id="A0AAN4VZQ1"/>
<accession>A0AAN4VZQ1</accession>
<evidence type="ECO:0000256" key="4">
    <source>
        <dbReference type="ARBA" id="ARBA00023180"/>
    </source>
</evidence>
<dbReference type="Pfam" id="PF00884">
    <property type="entry name" value="Sulfatase"/>
    <property type="match status" value="1"/>
</dbReference>
<dbReference type="GO" id="GO:0016787">
    <property type="term" value="F:hydrolase activity"/>
    <property type="evidence" value="ECO:0007669"/>
    <property type="project" value="UniProtKB-KW"/>
</dbReference>
<keyword evidence="3" id="KW-0378">Hydrolase</keyword>
<keyword evidence="5" id="KW-0472">Membrane</keyword>
<sequence>MPEAIGYQHFPPAIFVLQFFIGGGKWLFLAISDLFFTYLPVNHMRLHFLCLLLVLAPVKKALMAGDRPNIIFIMIDDHSYQTIGAYGGRLQFLNPTPQLDKLAEQGMRFERCYVENSICAPSRATLLTGKMSHQHGKYSNKQNVVFDHHQQQFQKLLQKAGYQTAMIGKIHLDGDMQGFDYWDVLLRQGEYLDPQFLSPNGVEVAKGYVTDIVVDKALDWLQNGRSEEEPFMLMVHQKAPHRPWIPAKKYLDLYEEIEIPEPDNFWDDYEGKASAAAQQEMTIAQHMRLSSDLKIEPETSPRYQRIGFDGRFSPRHEKYRELSLSEEESTRLYYQLYMKDYLRCIKSVDDNVGRLLDYLDHSGLAENTVVVYTSDQGFYMGEHGWFDKRFMYEESFRTPLIVRWPAVIKPQSVNQELVQNIDFAETFLDLAGLDIPADMQGQSIVPLLRGKQPNDWRDHLYYHYYEYPGPHAVRRHEGVAGKRYKLYDFMEKMS</sequence>
<dbReference type="PROSITE" id="PS00523">
    <property type="entry name" value="SULFATASE_1"/>
    <property type="match status" value="1"/>
</dbReference>
<dbReference type="SUPFAM" id="SSF53649">
    <property type="entry name" value="Alkaline phosphatase-like"/>
    <property type="match status" value="1"/>
</dbReference>
<comment type="caution">
    <text evidence="7">The sequence shown here is derived from an EMBL/GenBank/DDBJ whole genome shotgun (WGS) entry which is preliminary data.</text>
</comment>
<keyword evidence="4" id="KW-0325">Glycoprotein</keyword>